<evidence type="ECO:0000313" key="9">
    <source>
        <dbReference type="EMBL" id="RAR47302.1"/>
    </source>
</evidence>
<keyword evidence="6" id="KW-0472">Membrane</keyword>
<dbReference type="Gene3D" id="2.40.160.60">
    <property type="entry name" value="Outer membrane protein transport protein (OMPP1/FadL/TodX)"/>
    <property type="match status" value="1"/>
</dbReference>
<evidence type="ECO:0000256" key="5">
    <source>
        <dbReference type="ARBA" id="ARBA00022729"/>
    </source>
</evidence>
<dbReference type="Pfam" id="PF03349">
    <property type="entry name" value="Toluene_X"/>
    <property type="match status" value="1"/>
</dbReference>
<feature type="chain" id="PRO_5016449218" evidence="8">
    <location>
        <begin position="20"/>
        <end position="506"/>
    </location>
</feature>
<evidence type="ECO:0000256" key="4">
    <source>
        <dbReference type="ARBA" id="ARBA00022692"/>
    </source>
</evidence>
<dbReference type="PANTHER" id="PTHR35093:SF8">
    <property type="entry name" value="OUTER MEMBRANE PROTEIN NMB0088-RELATED"/>
    <property type="match status" value="1"/>
</dbReference>
<proteinExistence type="inferred from homology"/>
<dbReference type="InterPro" id="IPR005017">
    <property type="entry name" value="OMPP1/FadL/TodX"/>
</dbReference>
<evidence type="ECO:0000256" key="6">
    <source>
        <dbReference type="ARBA" id="ARBA00023136"/>
    </source>
</evidence>
<keyword evidence="10" id="KW-1185">Reference proteome</keyword>
<feature type="signal peptide" evidence="8">
    <location>
        <begin position="1"/>
        <end position="19"/>
    </location>
</feature>
<dbReference type="EMBL" id="QLSV01000010">
    <property type="protein sequence ID" value="RAR47302.1"/>
    <property type="molecule type" value="Genomic_DNA"/>
</dbReference>
<dbReference type="GO" id="GO:0015483">
    <property type="term" value="F:long-chain fatty acid transporting porin activity"/>
    <property type="evidence" value="ECO:0007669"/>
    <property type="project" value="TreeGrafter"/>
</dbReference>
<reference evidence="9 10" key="1">
    <citation type="submission" date="2018-06" db="EMBL/GenBank/DDBJ databases">
        <title>Genomic Encyclopedia of Type Strains, Phase III (KMG-III): the genomes of soil and plant-associated and newly described type strains.</title>
        <authorList>
            <person name="Whitman W."/>
        </authorList>
    </citation>
    <scope>NUCLEOTIDE SEQUENCE [LARGE SCALE GENOMIC DNA]</scope>
    <source>
        <strain evidence="9 10">CGMCC 1.12504</strain>
    </source>
</reference>
<sequence length="506" mass="56435">MKNIFITSSLLFASFFSFAQEITPNEGLRYAMDNLTGSARFRAMSGAFGAVGGDLSSINVNPAGSAFFNYNQGTISLSSFNTRNRSSYFGTTTVENDYDLDINQAGAVFVFKNSNPSSGWNKFSLVLNYENNSNFDNQIFTRGVNPTNSIDSYFLRFANGLPNEGGIFLDVLETAFLEDLNFIDQQALFGYNAYMFNPVENIPNNTSYVSNVPSNSSYYQENYTVATGYNGKLTGNIATSYKDKLFIGLNLNTHFTDLTNTISIFESYDRNQTTGLRSVQFDTETYTFGSGFSFSLGAIGKITESLRVGLSYESPTWYNLRDEVRQRTITYCNDCASNSNPIIFDPNLIVVFDSYKLQTPSKVTGSLAYIFDKKALISIDYAVKDYRNITFRPRNDDGLESINNFMSANLDTAAEIRVGGEFKHKEWSFRAGYRFEESPYKVNTAIGDLSGVSGGLGYDFGVSRLDLAYAYSRRKMDFDLISSGLSDASRLTAINNNITLSYSIKF</sequence>
<keyword evidence="4" id="KW-0812">Transmembrane</keyword>
<keyword evidence="3" id="KW-1134">Transmembrane beta strand</keyword>
<evidence type="ECO:0000313" key="10">
    <source>
        <dbReference type="Proteomes" id="UP000249518"/>
    </source>
</evidence>
<comment type="caution">
    <text evidence="9">The sequence shown here is derived from an EMBL/GenBank/DDBJ whole genome shotgun (WGS) entry which is preliminary data.</text>
</comment>
<evidence type="ECO:0000256" key="8">
    <source>
        <dbReference type="SAM" id="SignalP"/>
    </source>
</evidence>
<dbReference type="SUPFAM" id="SSF56935">
    <property type="entry name" value="Porins"/>
    <property type="match status" value="1"/>
</dbReference>
<dbReference type="Proteomes" id="UP000249518">
    <property type="component" value="Unassembled WGS sequence"/>
</dbReference>
<keyword evidence="7" id="KW-0998">Cell outer membrane</keyword>
<evidence type="ECO:0000256" key="7">
    <source>
        <dbReference type="ARBA" id="ARBA00023237"/>
    </source>
</evidence>
<name>A0A328WLS1_9FLAO</name>
<protein>
    <submittedName>
        <fullName evidence="9">Outer membrane protein transport protein (OMPP1/FadL/TodX)</fullName>
    </submittedName>
</protein>
<gene>
    <name evidence="9" type="ORF">B0I10_11098</name>
</gene>
<comment type="similarity">
    <text evidence="2">Belongs to the OmpP1/FadL family.</text>
</comment>
<organism evidence="9 10">
    <name type="scientific">Flavobacterium lacus</name>
    <dbReference type="NCBI Taxonomy" id="1353778"/>
    <lineage>
        <taxon>Bacteria</taxon>
        <taxon>Pseudomonadati</taxon>
        <taxon>Bacteroidota</taxon>
        <taxon>Flavobacteriia</taxon>
        <taxon>Flavobacteriales</taxon>
        <taxon>Flavobacteriaceae</taxon>
        <taxon>Flavobacterium</taxon>
    </lineage>
</organism>
<accession>A0A328WLS1</accession>
<dbReference type="PANTHER" id="PTHR35093">
    <property type="entry name" value="OUTER MEMBRANE PROTEIN NMB0088-RELATED"/>
    <property type="match status" value="1"/>
</dbReference>
<dbReference type="OrthoDB" id="9765571at2"/>
<comment type="subcellular location">
    <subcellularLocation>
        <location evidence="1">Cell outer membrane</location>
        <topology evidence="1">Multi-pass membrane protein</topology>
    </subcellularLocation>
</comment>
<dbReference type="GO" id="GO:0009279">
    <property type="term" value="C:cell outer membrane"/>
    <property type="evidence" value="ECO:0007669"/>
    <property type="project" value="UniProtKB-SubCell"/>
</dbReference>
<evidence type="ECO:0000256" key="1">
    <source>
        <dbReference type="ARBA" id="ARBA00004571"/>
    </source>
</evidence>
<dbReference type="RefSeq" id="WP_112086573.1">
    <property type="nucleotide sequence ID" value="NZ_QLSV01000010.1"/>
</dbReference>
<keyword evidence="5 8" id="KW-0732">Signal</keyword>
<evidence type="ECO:0000256" key="3">
    <source>
        <dbReference type="ARBA" id="ARBA00022452"/>
    </source>
</evidence>
<evidence type="ECO:0000256" key="2">
    <source>
        <dbReference type="ARBA" id="ARBA00008163"/>
    </source>
</evidence>
<dbReference type="AlphaFoldDB" id="A0A328WLS1"/>